<evidence type="ECO:0000256" key="1">
    <source>
        <dbReference type="ARBA" id="ARBA00023125"/>
    </source>
</evidence>
<evidence type="ECO:0000256" key="2">
    <source>
        <dbReference type="ARBA" id="ARBA00023172"/>
    </source>
</evidence>
<name>A0A2G9Z7P6_9BACT</name>
<evidence type="ECO:0000256" key="3">
    <source>
        <dbReference type="PROSITE-ProRule" id="PRU01248"/>
    </source>
</evidence>
<gene>
    <name evidence="5" type="ORF">COX28_00670</name>
</gene>
<keyword evidence="2" id="KW-0233">DNA recombination</keyword>
<dbReference type="InterPro" id="IPR011010">
    <property type="entry name" value="DNA_brk_join_enz"/>
</dbReference>
<dbReference type="GO" id="GO:0006310">
    <property type="term" value="P:DNA recombination"/>
    <property type="evidence" value="ECO:0007669"/>
    <property type="project" value="UniProtKB-KW"/>
</dbReference>
<dbReference type="SUPFAM" id="SSF56349">
    <property type="entry name" value="DNA breaking-rejoining enzymes"/>
    <property type="match status" value="1"/>
</dbReference>
<organism evidence="5 6">
    <name type="scientific">Candidatus Kuenenbacteria bacterium CG23_combo_of_CG06-09_8_20_14_all_39_39</name>
    <dbReference type="NCBI Taxonomy" id="1974623"/>
    <lineage>
        <taxon>Bacteria</taxon>
        <taxon>Candidatus Kueneniibacteriota</taxon>
    </lineage>
</organism>
<evidence type="ECO:0000313" key="5">
    <source>
        <dbReference type="EMBL" id="PIP29141.1"/>
    </source>
</evidence>
<feature type="domain" description="Core-binding (CB)" evidence="4">
    <location>
        <begin position="1"/>
        <end position="87"/>
    </location>
</feature>
<dbReference type="Pfam" id="PF13495">
    <property type="entry name" value="Phage_int_SAM_4"/>
    <property type="match status" value="1"/>
</dbReference>
<keyword evidence="1 3" id="KW-0238">DNA-binding</keyword>
<dbReference type="Gene3D" id="1.10.150.130">
    <property type="match status" value="1"/>
</dbReference>
<proteinExistence type="predicted"/>
<sequence>MQTDFPKYLALTKRELLLRNYSRKTIKSYLFCLNDYFNFLKSLNNAKIFTSEEKVRKFLLQHQERGDAGQTINLYLNAIKFFYREILKSVEKIDLKFSKTSKKLPEVLSRLEIKKILASIENKKHKLLIALSYGAGLRVSAVEN</sequence>
<comment type="caution">
    <text evidence="5">The sequence shown here is derived from an EMBL/GenBank/DDBJ whole genome shotgun (WGS) entry which is preliminary data.</text>
</comment>
<dbReference type="InterPro" id="IPR013762">
    <property type="entry name" value="Integrase-like_cat_sf"/>
</dbReference>
<dbReference type="Gene3D" id="1.10.443.10">
    <property type="entry name" value="Intergrase catalytic core"/>
    <property type="match status" value="1"/>
</dbReference>
<reference evidence="5 6" key="1">
    <citation type="submission" date="2017-09" db="EMBL/GenBank/DDBJ databases">
        <title>Depth-based differentiation of microbial function through sediment-hosted aquifers and enrichment of novel symbionts in the deep terrestrial subsurface.</title>
        <authorList>
            <person name="Probst A.J."/>
            <person name="Ladd B."/>
            <person name="Jarett J.K."/>
            <person name="Geller-Mcgrath D.E."/>
            <person name="Sieber C.M."/>
            <person name="Emerson J.B."/>
            <person name="Anantharaman K."/>
            <person name="Thomas B.C."/>
            <person name="Malmstrom R."/>
            <person name="Stieglmeier M."/>
            <person name="Klingl A."/>
            <person name="Woyke T."/>
            <person name="Ryan C.M."/>
            <person name="Banfield J.F."/>
        </authorList>
    </citation>
    <scope>NUCLEOTIDE SEQUENCE [LARGE SCALE GENOMIC DNA]</scope>
    <source>
        <strain evidence="5">CG23_combo_of_CG06-09_8_20_14_all_39_39</strain>
    </source>
</reference>
<evidence type="ECO:0000259" key="4">
    <source>
        <dbReference type="PROSITE" id="PS51900"/>
    </source>
</evidence>
<dbReference type="EMBL" id="PCRX01000011">
    <property type="protein sequence ID" value="PIP29141.1"/>
    <property type="molecule type" value="Genomic_DNA"/>
</dbReference>
<dbReference type="GO" id="GO:0003677">
    <property type="term" value="F:DNA binding"/>
    <property type="evidence" value="ECO:0007669"/>
    <property type="project" value="UniProtKB-UniRule"/>
</dbReference>
<dbReference type="InterPro" id="IPR004107">
    <property type="entry name" value="Integrase_SAM-like_N"/>
</dbReference>
<dbReference type="InterPro" id="IPR010998">
    <property type="entry name" value="Integrase_recombinase_N"/>
</dbReference>
<dbReference type="InterPro" id="IPR044068">
    <property type="entry name" value="CB"/>
</dbReference>
<dbReference type="AlphaFoldDB" id="A0A2G9Z7P6"/>
<accession>A0A2G9Z7P6</accession>
<dbReference type="PROSITE" id="PS51900">
    <property type="entry name" value="CB"/>
    <property type="match status" value="1"/>
</dbReference>
<evidence type="ECO:0000313" key="6">
    <source>
        <dbReference type="Proteomes" id="UP000231235"/>
    </source>
</evidence>
<dbReference type="Proteomes" id="UP000231235">
    <property type="component" value="Unassembled WGS sequence"/>
</dbReference>
<protein>
    <recommendedName>
        <fullName evidence="4">Core-binding (CB) domain-containing protein</fullName>
    </recommendedName>
</protein>
<dbReference type="GO" id="GO:0015074">
    <property type="term" value="P:DNA integration"/>
    <property type="evidence" value="ECO:0007669"/>
    <property type="project" value="InterPro"/>
</dbReference>